<dbReference type="PANTHER" id="PTHR11575">
    <property type="entry name" value="5'-NUCLEOTIDASE-RELATED"/>
    <property type="match status" value="1"/>
</dbReference>
<feature type="domain" description="Calcineurin-like phosphoesterase" evidence="4">
    <location>
        <begin position="5"/>
        <end position="241"/>
    </location>
</feature>
<accession>A0A166M6W9</accession>
<name>A0A166M6W9_9AGAM</name>
<dbReference type="InterPro" id="IPR008334">
    <property type="entry name" value="5'-Nucleotdase_C"/>
</dbReference>
<dbReference type="SUPFAM" id="SSF55816">
    <property type="entry name" value="5'-nucleotidase (syn. UDP-sugar hydrolase), C-terminal domain"/>
    <property type="match status" value="1"/>
</dbReference>
<dbReference type="OrthoDB" id="10252235at2759"/>
<dbReference type="GO" id="GO:0000166">
    <property type="term" value="F:nucleotide binding"/>
    <property type="evidence" value="ECO:0007669"/>
    <property type="project" value="UniProtKB-KW"/>
</dbReference>
<dbReference type="GO" id="GO:0046872">
    <property type="term" value="F:metal ion binding"/>
    <property type="evidence" value="ECO:0007669"/>
    <property type="project" value="InterPro"/>
</dbReference>
<evidence type="ECO:0000256" key="2">
    <source>
        <dbReference type="ARBA" id="ARBA00022729"/>
    </source>
</evidence>
<dbReference type="InterPro" id="IPR029052">
    <property type="entry name" value="Metallo-depent_PP-like"/>
</dbReference>
<evidence type="ECO:0000259" key="4">
    <source>
        <dbReference type="Pfam" id="PF00149"/>
    </source>
</evidence>
<dbReference type="Pfam" id="PF02872">
    <property type="entry name" value="5_nucleotid_C"/>
    <property type="match status" value="1"/>
</dbReference>
<dbReference type="STRING" id="436010.A0A166M6W9"/>
<evidence type="ECO:0000313" key="7">
    <source>
        <dbReference type="Proteomes" id="UP000076532"/>
    </source>
</evidence>
<comment type="similarity">
    <text evidence="1 3">Belongs to the 5'-nucleotidase family.</text>
</comment>
<gene>
    <name evidence="6" type="ORF">FIBSPDRAFT_1042843</name>
</gene>
<evidence type="ECO:0000259" key="5">
    <source>
        <dbReference type="Pfam" id="PF02872"/>
    </source>
</evidence>
<dbReference type="Pfam" id="PF00149">
    <property type="entry name" value="Metallophos"/>
    <property type="match status" value="1"/>
</dbReference>
<evidence type="ECO:0000256" key="3">
    <source>
        <dbReference type="RuleBase" id="RU362119"/>
    </source>
</evidence>
<dbReference type="InterPro" id="IPR004843">
    <property type="entry name" value="Calcineurin-like_PHP"/>
</dbReference>
<proteinExistence type="inferred from homology"/>
<evidence type="ECO:0000256" key="1">
    <source>
        <dbReference type="ARBA" id="ARBA00006654"/>
    </source>
</evidence>
<dbReference type="SUPFAM" id="SSF56300">
    <property type="entry name" value="Metallo-dependent phosphatases"/>
    <property type="match status" value="1"/>
</dbReference>
<dbReference type="InterPro" id="IPR036907">
    <property type="entry name" value="5'-Nucleotdase_C_sf"/>
</dbReference>
<dbReference type="Proteomes" id="UP000076532">
    <property type="component" value="Unassembled WGS sequence"/>
</dbReference>
<reference evidence="6 7" key="1">
    <citation type="journal article" date="2016" name="Mol. Biol. Evol.">
        <title>Comparative Genomics of Early-Diverging Mushroom-Forming Fungi Provides Insights into the Origins of Lignocellulose Decay Capabilities.</title>
        <authorList>
            <person name="Nagy L.G."/>
            <person name="Riley R."/>
            <person name="Tritt A."/>
            <person name="Adam C."/>
            <person name="Daum C."/>
            <person name="Floudas D."/>
            <person name="Sun H."/>
            <person name="Yadav J.S."/>
            <person name="Pangilinan J."/>
            <person name="Larsson K.H."/>
            <person name="Matsuura K."/>
            <person name="Barry K."/>
            <person name="Labutti K."/>
            <person name="Kuo R."/>
            <person name="Ohm R.A."/>
            <person name="Bhattacharya S.S."/>
            <person name="Shirouzu T."/>
            <person name="Yoshinaga Y."/>
            <person name="Martin F.M."/>
            <person name="Grigoriev I.V."/>
            <person name="Hibbett D.S."/>
        </authorList>
    </citation>
    <scope>NUCLEOTIDE SEQUENCE [LARGE SCALE GENOMIC DNA]</scope>
    <source>
        <strain evidence="6 7">CBS 109695</strain>
    </source>
</reference>
<dbReference type="Gene3D" id="3.90.780.10">
    <property type="entry name" value="5'-Nucleotidase, C-terminal domain"/>
    <property type="match status" value="1"/>
</dbReference>
<dbReference type="PROSITE" id="PS00786">
    <property type="entry name" value="5_NUCLEOTIDASE_2"/>
    <property type="match status" value="1"/>
</dbReference>
<dbReference type="PANTHER" id="PTHR11575:SF48">
    <property type="entry name" value="5'-NUCLEOTIDASE"/>
    <property type="match status" value="1"/>
</dbReference>
<dbReference type="Gene3D" id="3.60.21.10">
    <property type="match status" value="1"/>
</dbReference>
<dbReference type="PRINTS" id="PR01607">
    <property type="entry name" value="APYRASEFAMLY"/>
</dbReference>
<sequence length="664" mass="73408">MNTLKICHFNDVYRVTPQKLFPSSPDTIDVTQFATMLDDIRGEWPQRSDGKKEGLVFFSGDVFSPSLESSVSRGSHMVPVMNFLTPDASLVGNHEFDFGYSNLTKLIQDSTFPWLLSNIIDSNTSQVPEHIHEFQVLERNGIRIGVIGLVEKEWIQAVSAWPPNFEHRDMAETGKALSKKLRDPEGEYKCDLIIALTHCRVPNDIALAKAVLALSPSAQEKTDIASSHGVDILLGGHDHRYYVSKGVTSWEGYDVTEEMLGAEQDQGDVLLVKSGTDFRDLSELTLELQDTPAGSVRRRVIKQIVGKRHSTKPGTERSPKLAKLLEKQLSGVSSTFKAPVCKSEVELDLRSQFIRTAESAAGNWFADVIRHAYDDALGRDGSTGGSDGVLITAGTLRGDSIYGPGYITLGNILEILPFEDPVVVIEVDGQMLWDALEASLEMWPAHEGRFPVISGFRVSWDSRRPAGQRVLGIWLQKEIGGSASSSQVNIDDEEEITRKEGGRKYKIVTREYIAQGHDGYLPLKGAPYLIDEESGLLISGLLRKYTLGSLYVNKMARLGTRASVDHLHPETRSIISQAHTTPTRAVKHWHHAAMLAVRHSRSKAHYKDRIDVSGREDMSDVDCFHGAKARKGSIGLGGQADAADEDLLLIHPVVDGRLKDEGRQ</sequence>
<keyword evidence="7" id="KW-1185">Reference proteome</keyword>
<dbReference type="InterPro" id="IPR006179">
    <property type="entry name" value="5_nucleotidase/apyrase"/>
</dbReference>
<keyword evidence="3" id="KW-0378">Hydrolase</keyword>
<keyword evidence="2" id="KW-0732">Signal</keyword>
<evidence type="ECO:0000313" key="6">
    <source>
        <dbReference type="EMBL" id="KZP23699.1"/>
    </source>
</evidence>
<dbReference type="AlphaFoldDB" id="A0A166M6W9"/>
<organism evidence="6 7">
    <name type="scientific">Athelia psychrophila</name>
    <dbReference type="NCBI Taxonomy" id="1759441"/>
    <lineage>
        <taxon>Eukaryota</taxon>
        <taxon>Fungi</taxon>
        <taxon>Dikarya</taxon>
        <taxon>Basidiomycota</taxon>
        <taxon>Agaricomycotina</taxon>
        <taxon>Agaricomycetes</taxon>
        <taxon>Agaricomycetidae</taxon>
        <taxon>Atheliales</taxon>
        <taxon>Atheliaceae</taxon>
        <taxon>Athelia</taxon>
    </lineage>
</organism>
<dbReference type="GO" id="GO:0016788">
    <property type="term" value="F:hydrolase activity, acting on ester bonds"/>
    <property type="evidence" value="ECO:0007669"/>
    <property type="project" value="InterPro"/>
</dbReference>
<keyword evidence="3" id="KW-0547">Nucleotide-binding</keyword>
<feature type="domain" description="5'-Nucleotidase C-terminal" evidence="5">
    <location>
        <begin position="352"/>
        <end position="520"/>
    </location>
</feature>
<dbReference type="InterPro" id="IPR006146">
    <property type="entry name" value="5'-Nucleotdase_CS"/>
</dbReference>
<dbReference type="GO" id="GO:0009166">
    <property type="term" value="P:nucleotide catabolic process"/>
    <property type="evidence" value="ECO:0007669"/>
    <property type="project" value="InterPro"/>
</dbReference>
<protein>
    <submittedName>
        <fullName evidence="6">Metallo-dependent phosphatase</fullName>
    </submittedName>
</protein>
<dbReference type="EMBL" id="KV417531">
    <property type="protein sequence ID" value="KZP23699.1"/>
    <property type="molecule type" value="Genomic_DNA"/>
</dbReference>